<evidence type="ECO:0000313" key="10">
    <source>
        <dbReference type="Proteomes" id="UP001165085"/>
    </source>
</evidence>
<feature type="region of interest" description="Disordered" evidence="6">
    <location>
        <begin position="375"/>
        <end position="402"/>
    </location>
</feature>
<dbReference type="SMART" id="SM00504">
    <property type="entry name" value="Ubox"/>
    <property type="match status" value="1"/>
</dbReference>
<dbReference type="GO" id="GO:0016567">
    <property type="term" value="P:protein ubiquitination"/>
    <property type="evidence" value="ECO:0007669"/>
    <property type="project" value="InterPro"/>
</dbReference>
<feature type="compositionally biased region" description="Low complexity" evidence="6">
    <location>
        <begin position="383"/>
        <end position="402"/>
    </location>
</feature>
<feature type="region of interest" description="Disordered" evidence="6">
    <location>
        <begin position="1"/>
        <end position="24"/>
    </location>
</feature>
<comment type="caution">
    <text evidence="9">The sequence shown here is derived from an EMBL/GenBank/DDBJ whole genome shotgun (WGS) entry which is preliminary data.</text>
</comment>
<dbReference type="InterPro" id="IPR027640">
    <property type="entry name" value="Kinesin-like_fam"/>
</dbReference>
<dbReference type="PANTHER" id="PTHR47969">
    <property type="entry name" value="CHROMOSOME-ASSOCIATED KINESIN KIF4A-RELATED"/>
    <property type="match status" value="1"/>
</dbReference>
<comment type="similarity">
    <text evidence="3 4">Belongs to the TRAFAC class myosin-kinesin ATPase superfamily. Kinesin family.</text>
</comment>
<dbReference type="GO" id="GO:0005524">
    <property type="term" value="F:ATP binding"/>
    <property type="evidence" value="ECO:0007669"/>
    <property type="project" value="UniProtKB-UniRule"/>
</dbReference>
<dbReference type="PRINTS" id="PR00380">
    <property type="entry name" value="KINESINHEAVY"/>
</dbReference>
<dbReference type="PROSITE" id="PS00411">
    <property type="entry name" value="KINESIN_MOTOR_1"/>
    <property type="match status" value="1"/>
</dbReference>
<dbReference type="EMBL" id="BRXY01000041">
    <property type="protein sequence ID" value="GMH56694.1"/>
    <property type="molecule type" value="Genomic_DNA"/>
</dbReference>
<evidence type="ECO:0000256" key="6">
    <source>
        <dbReference type="SAM" id="MobiDB-lite"/>
    </source>
</evidence>
<dbReference type="PROSITE" id="PS51698">
    <property type="entry name" value="U_BOX"/>
    <property type="match status" value="1"/>
</dbReference>
<dbReference type="Proteomes" id="UP001165085">
    <property type="component" value="Unassembled WGS sequence"/>
</dbReference>
<dbReference type="GO" id="GO:0007052">
    <property type="term" value="P:mitotic spindle organization"/>
    <property type="evidence" value="ECO:0007669"/>
    <property type="project" value="TreeGrafter"/>
</dbReference>
<dbReference type="GO" id="GO:0007018">
    <property type="term" value="P:microtubule-based movement"/>
    <property type="evidence" value="ECO:0007669"/>
    <property type="project" value="InterPro"/>
</dbReference>
<keyword evidence="10" id="KW-1185">Reference proteome</keyword>
<keyword evidence="1 3" id="KW-0547">Nucleotide-binding</keyword>
<keyword evidence="2 3" id="KW-0067">ATP-binding</keyword>
<protein>
    <recommendedName>
        <fullName evidence="4">Kinesin-like protein</fullName>
    </recommendedName>
</protein>
<dbReference type="InterPro" id="IPR036961">
    <property type="entry name" value="Kinesin_motor_dom_sf"/>
</dbReference>
<evidence type="ECO:0000259" key="8">
    <source>
        <dbReference type="PROSITE" id="PS51698"/>
    </source>
</evidence>
<name>A0A9W6ZUA7_9STRA</name>
<keyword evidence="4" id="KW-0493">Microtubule</keyword>
<dbReference type="AlphaFoldDB" id="A0A9W6ZUA7"/>
<dbReference type="SMART" id="SM00129">
    <property type="entry name" value="KISc"/>
    <property type="match status" value="1"/>
</dbReference>
<dbReference type="SUPFAM" id="SSF57850">
    <property type="entry name" value="RING/U-box"/>
    <property type="match status" value="1"/>
</dbReference>
<dbReference type="Pfam" id="PF00225">
    <property type="entry name" value="Kinesin"/>
    <property type="match status" value="1"/>
</dbReference>
<reference evidence="10" key="1">
    <citation type="journal article" date="2023" name="Commun. Biol.">
        <title>Genome analysis of Parmales, the sister group of diatoms, reveals the evolutionary specialization of diatoms from phago-mixotrophs to photoautotrophs.</title>
        <authorList>
            <person name="Ban H."/>
            <person name="Sato S."/>
            <person name="Yoshikawa S."/>
            <person name="Yamada K."/>
            <person name="Nakamura Y."/>
            <person name="Ichinomiya M."/>
            <person name="Sato N."/>
            <person name="Blanc-Mathieu R."/>
            <person name="Endo H."/>
            <person name="Kuwata A."/>
            <person name="Ogata H."/>
        </authorList>
    </citation>
    <scope>NUCLEOTIDE SEQUENCE [LARGE SCALE GENOMIC DNA]</scope>
    <source>
        <strain evidence="10">NIES 3701</strain>
    </source>
</reference>
<keyword evidence="5" id="KW-0175">Coiled coil</keyword>
<evidence type="ECO:0000256" key="2">
    <source>
        <dbReference type="ARBA" id="ARBA00022840"/>
    </source>
</evidence>
<dbReference type="InterPro" id="IPR001752">
    <property type="entry name" value="Kinesin_motor_dom"/>
</dbReference>
<evidence type="ECO:0000256" key="5">
    <source>
        <dbReference type="SAM" id="Coils"/>
    </source>
</evidence>
<dbReference type="InterPro" id="IPR019821">
    <property type="entry name" value="Kinesin_motor_CS"/>
</dbReference>
<feature type="domain" description="U-box" evidence="8">
    <location>
        <begin position="213"/>
        <end position="287"/>
    </location>
</feature>
<feature type="coiled-coil region" evidence="5">
    <location>
        <begin position="327"/>
        <end position="361"/>
    </location>
</feature>
<dbReference type="InterPro" id="IPR027417">
    <property type="entry name" value="P-loop_NTPase"/>
</dbReference>
<evidence type="ECO:0000256" key="1">
    <source>
        <dbReference type="ARBA" id="ARBA00022741"/>
    </source>
</evidence>
<evidence type="ECO:0000259" key="7">
    <source>
        <dbReference type="PROSITE" id="PS50067"/>
    </source>
</evidence>
<organism evidence="9 10">
    <name type="scientific">Triparma strigata</name>
    <dbReference type="NCBI Taxonomy" id="1606541"/>
    <lineage>
        <taxon>Eukaryota</taxon>
        <taxon>Sar</taxon>
        <taxon>Stramenopiles</taxon>
        <taxon>Ochrophyta</taxon>
        <taxon>Bolidophyceae</taxon>
        <taxon>Parmales</taxon>
        <taxon>Triparmaceae</taxon>
        <taxon>Triparma</taxon>
    </lineage>
</organism>
<dbReference type="InterPro" id="IPR003613">
    <property type="entry name" value="Ubox_domain"/>
</dbReference>
<evidence type="ECO:0000256" key="3">
    <source>
        <dbReference type="PROSITE-ProRule" id="PRU00283"/>
    </source>
</evidence>
<dbReference type="SUPFAM" id="SSF52540">
    <property type="entry name" value="P-loop containing nucleoside triphosphate hydrolases"/>
    <property type="match status" value="1"/>
</dbReference>
<dbReference type="GO" id="GO:0005874">
    <property type="term" value="C:microtubule"/>
    <property type="evidence" value="ECO:0007669"/>
    <property type="project" value="UniProtKB-KW"/>
</dbReference>
<dbReference type="PANTHER" id="PTHR47969:SF29">
    <property type="entry name" value="KINESIN-LIKE PROTEIN"/>
    <property type="match status" value="1"/>
</dbReference>
<sequence length="822" mass="91004">MSLPLQPNLSMMNASNAPPPLAPFTPTKEQLMKELDLLPPQTPKTPDLLDSSLVHSLEGAETSFSRLERILVSDDTLVFLPVSDYGTMAQLSNDFNKAFAERESVWRMACLTFAVEKQLYLPYPQLEKIVGSWKRIFFEQLFPARQKWVSGVEELDENGLPKAATTSDFKIQVASRFRPGERKKSSILLPLHQRLKLLRKQQKQNANASLGSALPEKFVDPLMGGVMNSPVKLPSSGKVCERKVVTQHLKVDHRDPFDNSPLNAAALIACPELKAEILEWKDNKQTALFAEADDENKKSDGDTGSFRVASDDVTALTEAGGDITPEILQALLEADRLETALRDAEEQAEKEKRMKENKSRLKFNKWGDEVVDDQENAGEQTATPNITSTTNSNNNDPLPSTSIDKVMEEKAKEEDMKQILNQQHNRDARILAVEKSRVLMHIDGRGIRPFLMSGGCYNEYAGQKDVYEHCGRAPVISALNGLNACLLAYGQTGSGKTHTMFGPEGVLNEALSKAKDRSEGLGWNVHEVAKTVLEAKNGEVGLAVRACAEICKCLNLDSTVREKGAENIVGTLTCEYVQIYNEKITCLLGSTNEVKMRGDLMQGARTVKVTSLPMMLEILVLAEQNKKRAATAMNERSSRAHSILVFNISQKNIEKDAIVNSVLHLVDLAGSERVKKSKVEGMNRLEAININKSLMVLGKCVSALVEKKSHVPYFESKLTSILRNSLGGNSRTTAMIACRMADEHANETLQSLRFGERCAAITNSVAVAATNATDAIQAIDRALKLCEKQMEGLEKRGMEGKDIYRQVKEKYATLKIKRTELE</sequence>
<gene>
    <name evidence="9" type="ORF">TrST_g10873</name>
</gene>
<dbReference type="OrthoDB" id="20295at2759"/>
<proteinExistence type="inferred from homology"/>
<dbReference type="GO" id="GO:0003777">
    <property type="term" value="F:microtubule motor activity"/>
    <property type="evidence" value="ECO:0007669"/>
    <property type="project" value="InterPro"/>
</dbReference>
<dbReference type="InterPro" id="IPR013083">
    <property type="entry name" value="Znf_RING/FYVE/PHD"/>
</dbReference>
<dbReference type="GO" id="GO:0051231">
    <property type="term" value="P:spindle elongation"/>
    <property type="evidence" value="ECO:0007669"/>
    <property type="project" value="TreeGrafter"/>
</dbReference>
<dbReference type="GO" id="GO:0008017">
    <property type="term" value="F:microtubule binding"/>
    <property type="evidence" value="ECO:0007669"/>
    <property type="project" value="InterPro"/>
</dbReference>
<keyword evidence="3 4" id="KW-0505">Motor protein</keyword>
<dbReference type="Gene3D" id="3.30.40.10">
    <property type="entry name" value="Zinc/RING finger domain, C3HC4 (zinc finger)"/>
    <property type="match status" value="1"/>
</dbReference>
<feature type="domain" description="Kinesin motor" evidence="7">
    <location>
        <begin position="403"/>
        <end position="761"/>
    </location>
</feature>
<feature type="compositionally biased region" description="Polar residues" evidence="6">
    <location>
        <begin position="1"/>
        <end position="16"/>
    </location>
</feature>
<evidence type="ECO:0000256" key="4">
    <source>
        <dbReference type="RuleBase" id="RU000394"/>
    </source>
</evidence>
<dbReference type="PROSITE" id="PS50067">
    <property type="entry name" value="KINESIN_MOTOR_2"/>
    <property type="match status" value="1"/>
</dbReference>
<dbReference type="Pfam" id="PF04564">
    <property type="entry name" value="U-box"/>
    <property type="match status" value="1"/>
</dbReference>
<dbReference type="Gene3D" id="3.40.850.10">
    <property type="entry name" value="Kinesin motor domain"/>
    <property type="match status" value="1"/>
</dbReference>
<evidence type="ECO:0000313" key="9">
    <source>
        <dbReference type="EMBL" id="GMH56694.1"/>
    </source>
</evidence>
<dbReference type="GO" id="GO:0005875">
    <property type="term" value="C:microtubule associated complex"/>
    <property type="evidence" value="ECO:0007669"/>
    <property type="project" value="TreeGrafter"/>
</dbReference>
<feature type="binding site" evidence="3">
    <location>
        <begin position="490"/>
        <end position="497"/>
    </location>
    <ligand>
        <name>ATP</name>
        <dbReference type="ChEBI" id="CHEBI:30616"/>
    </ligand>
</feature>
<dbReference type="GO" id="GO:0004842">
    <property type="term" value="F:ubiquitin-protein transferase activity"/>
    <property type="evidence" value="ECO:0007669"/>
    <property type="project" value="InterPro"/>
</dbReference>
<accession>A0A9W6ZUA7</accession>